<feature type="region of interest" description="Disordered" evidence="1">
    <location>
        <begin position="150"/>
        <end position="176"/>
    </location>
</feature>
<evidence type="ECO:0000313" key="2">
    <source>
        <dbReference type="EMBL" id="RDB30223.1"/>
    </source>
</evidence>
<gene>
    <name evidence="2" type="ORF">Hypma_010432</name>
</gene>
<dbReference type="AlphaFoldDB" id="A0A369KEL5"/>
<feature type="compositionally biased region" description="Polar residues" evidence="1">
    <location>
        <begin position="929"/>
        <end position="944"/>
    </location>
</feature>
<dbReference type="EMBL" id="LUEZ02000006">
    <property type="protein sequence ID" value="RDB30223.1"/>
    <property type="molecule type" value="Genomic_DNA"/>
</dbReference>
<dbReference type="InParanoid" id="A0A369KEL5"/>
<name>A0A369KEL5_HYPMA</name>
<sequence>MVKGGREKIDNDASRLRANAQDTAEGETLKKKFFLGSALVRLVQDDGKPHVRLIFGKNNDRKLEKVHVDALVKNFRGYGIRNTHVDNAIPCMVDPTSINEESLSQDRMATSYMKLELPEGRVLEACTGQHRDAALKKFVVGLAEQRDELREEIDGQSTRAKKGKGKESQSDDGDNLKRRAEETLHLVEEQIQECGWWLVDFYDSGSPAKLREYLARNDTSHVYSETSEEQFVSALRAIHATPGQLANIQARSSTTKYATLLASDYTRNVCLKMVTLGSYFRRMSIFTNKWLNNTLLSVHGGILGCLIDQSLRLLGGLFSANDFPSPNDIRTTIKEFNDRAKYIDEHLSAIDAGRNLDTSEDTVMKVLTSSTTSRVQALQDAKRVLHQEIYAVDAKFHSGEIQTSMITVVFLEQLDKDAEGLAYRLRKPQKNRSAYEKELLEYRKSALRAVKRHFPESRCDTDQQKTVARSMAGRFEWLLAELPGRPIPLPIFTETVITAVHDTLSEVPETIKEISRWFHPIVDHQFAIKKQTLHDYTAYMLESLKTSSQFTSKDTSLQRQEEVSYSWHDGHVRLANKYLNPKVSRLVFDLVWTHLGGIEIECRDNPPKIERLTKIQLSPIFEPLQEYCKDIKAPKPPPKTTTRKSKKADEDVDNGLGPIPKGSKSRDEAINEFFTNATWESVGALYVEAFKGGRARTAGVSVPHDPINDLIFGDGVKEHLTQRNFVREFAPFVEGAIFEHLYVPTYRKTLLEGSPAGLVRTHLGKCLDRYTGDQFAWPDNLEYSSALSDDDASQISAGLPDAKRFWNAEDAIIKMMQPLYTSMYAMTSVKGKDMAAEVASALAVLKQSLELNVHRQIKRHRNLEAHISRKDTIRAFNFKFIPPTDSGDDNTSSFGDVERVDVQIQSDPVSEPPHDQVNGQKPDGESDVPQDSNALPSGTDTTNLALGMQVDKPPQAPGHGDDGTTNSGSNGSQESNTSPGEQLSKPSQTPEHGDGSVSDGNGSHPSASAPFDGSQLDEQHRSNTGSQACGSDMDLDSDSGGQRASSSHVNQEKDHALNTGRRSRRKVGSETRTASPSLEADEALARRIQAEQPPPRVTRKRKSPEPSTRPRTTRRNGRCQTYTPVRPPLKEVLVPRKKQKQ</sequence>
<feature type="region of interest" description="Disordered" evidence="1">
    <location>
        <begin position="631"/>
        <end position="665"/>
    </location>
</feature>
<feature type="compositionally biased region" description="Polar residues" evidence="1">
    <location>
        <begin position="963"/>
        <end position="990"/>
    </location>
</feature>
<organism evidence="2 3">
    <name type="scientific">Hypsizygus marmoreus</name>
    <name type="common">White beech mushroom</name>
    <name type="synonym">Agaricus marmoreus</name>
    <dbReference type="NCBI Taxonomy" id="39966"/>
    <lineage>
        <taxon>Eukaryota</taxon>
        <taxon>Fungi</taxon>
        <taxon>Dikarya</taxon>
        <taxon>Basidiomycota</taxon>
        <taxon>Agaricomycotina</taxon>
        <taxon>Agaricomycetes</taxon>
        <taxon>Agaricomycetidae</taxon>
        <taxon>Agaricales</taxon>
        <taxon>Tricholomatineae</taxon>
        <taxon>Lyophyllaceae</taxon>
        <taxon>Hypsizygus</taxon>
    </lineage>
</organism>
<dbReference type="Proteomes" id="UP000076154">
    <property type="component" value="Unassembled WGS sequence"/>
</dbReference>
<accession>A0A369KEL5</accession>
<dbReference type="OrthoDB" id="2672326at2759"/>
<reference evidence="2" key="1">
    <citation type="submission" date="2018-04" db="EMBL/GenBank/DDBJ databases">
        <title>Whole genome sequencing of Hypsizygus marmoreus.</title>
        <authorList>
            <person name="Choi I.-G."/>
            <person name="Min B."/>
            <person name="Kim J.-G."/>
            <person name="Kim S."/>
            <person name="Oh Y.-L."/>
            <person name="Kong W.-S."/>
            <person name="Park H."/>
            <person name="Jeong J."/>
            <person name="Song E.-S."/>
        </authorList>
    </citation>
    <scope>NUCLEOTIDE SEQUENCE [LARGE SCALE GENOMIC DNA]</scope>
    <source>
        <strain evidence="2">51987-8</strain>
    </source>
</reference>
<feature type="region of interest" description="Disordered" evidence="1">
    <location>
        <begin position="905"/>
        <end position="1141"/>
    </location>
</feature>
<comment type="caution">
    <text evidence="2">The sequence shown here is derived from an EMBL/GenBank/DDBJ whole genome shotgun (WGS) entry which is preliminary data.</text>
</comment>
<evidence type="ECO:0000313" key="3">
    <source>
        <dbReference type="Proteomes" id="UP000076154"/>
    </source>
</evidence>
<evidence type="ECO:0000256" key="1">
    <source>
        <dbReference type="SAM" id="MobiDB-lite"/>
    </source>
</evidence>
<proteinExistence type="predicted"/>
<protein>
    <submittedName>
        <fullName evidence="2">Uncharacterized protein</fullName>
    </submittedName>
</protein>
<keyword evidence="3" id="KW-1185">Reference proteome</keyword>
<feature type="compositionally biased region" description="Basic and acidic residues" evidence="1">
    <location>
        <begin position="165"/>
        <end position="176"/>
    </location>
</feature>